<accession>A0A0F9DLG1</accession>
<sequence length="64" mass="7238">MNPNYRGLEYCCNCDEPTGRAGRGEDSIYCDEHDLGPFCSDCYETHVEVVHENNSPDYGMANWG</sequence>
<dbReference type="AlphaFoldDB" id="A0A0F9DLG1"/>
<organism evidence="1">
    <name type="scientific">marine sediment metagenome</name>
    <dbReference type="NCBI Taxonomy" id="412755"/>
    <lineage>
        <taxon>unclassified sequences</taxon>
        <taxon>metagenomes</taxon>
        <taxon>ecological metagenomes</taxon>
    </lineage>
</organism>
<gene>
    <name evidence="1" type="ORF">LCGC14_2184320</name>
</gene>
<name>A0A0F9DLG1_9ZZZZ</name>
<comment type="caution">
    <text evidence="1">The sequence shown here is derived from an EMBL/GenBank/DDBJ whole genome shotgun (WGS) entry which is preliminary data.</text>
</comment>
<protein>
    <submittedName>
        <fullName evidence="1">Uncharacterized protein</fullName>
    </submittedName>
</protein>
<dbReference type="EMBL" id="LAZR01028462">
    <property type="protein sequence ID" value="KKL62524.1"/>
    <property type="molecule type" value="Genomic_DNA"/>
</dbReference>
<evidence type="ECO:0000313" key="1">
    <source>
        <dbReference type="EMBL" id="KKL62524.1"/>
    </source>
</evidence>
<reference evidence="1" key="1">
    <citation type="journal article" date="2015" name="Nature">
        <title>Complex archaea that bridge the gap between prokaryotes and eukaryotes.</title>
        <authorList>
            <person name="Spang A."/>
            <person name="Saw J.H."/>
            <person name="Jorgensen S.L."/>
            <person name="Zaremba-Niedzwiedzka K."/>
            <person name="Martijn J."/>
            <person name="Lind A.E."/>
            <person name="van Eijk R."/>
            <person name="Schleper C."/>
            <person name="Guy L."/>
            <person name="Ettema T.J."/>
        </authorList>
    </citation>
    <scope>NUCLEOTIDE SEQUENCE</scope>
</reference>
<proteinExistence type="predicted"/>